<organism evidence="2 3">
    <name type="scientific">Mycobacterium phage CRB2</name>
    <dbReference type="NCBI Taxonomy" id="2483623"/>
    <lineage>
        <taxon>Viruses</taxon>
        <taxon>Duplodnaviria</taxon>
        <taxon>Heunggongvirae</taxon>
        <taxon>Uroviricota</taxon>
        <taxon>Caudoviricetes</taxon>
        <taxon>Bclasvirinae</taxon>
        <taxon>Quesadillavirus</taxon>
        <taxon>Quesadillavirus CRB2</taxon>
    </lineage>
</organism>
<keyword evidence="3" id="KW-1185">Reference proteome</keyword>
<name>A0A455LN97_9CAUD</name>
<proteinExistence type="predicted"/>
<dbReference type="EMBL" id="MK059749">
    <property type="protein sequence ID" value="AYP70003.1"/>
    <property type="molecule type" value="Genomic_DNA"/>
</dbReference>
<feature type="compositionally biased region" description="Basic and acidic residues" evidence="1">
    <location>
        <begin position="298"/>
        <end position="316"/>
    </location>
</feature>
<feature type="compositionally biased region" description="Basic and acidic residues" evidence="1">
    <location>
        <begin position="188"/>
        <end position="197"/>
    </location>
</feature>
<accession>A0A455LN97</accession>
<feature type="compositionally biased region" description="Polar residues" evidence="1">
    <location>
        <begin position="205"/>
        <end position="215"/>
    </location>
</feature>
<gene>
    <name evidence="2" type="ORF">CRB2_17</name>
</gene>
<dbReference type="Proteomes" id="UP000292006">
    <property type="component" value="Segment"/>
</dbReference>
<protein>
    <submittedName>
        <fullName evidence="2">Uncharacterized protein</fullName>
    </submittedName>
</protein>
<evidence type="ECO:0000313" key="2">
    <source>
        <dbReference type="EMBL" id="AYP70003.1"/>
    </source>
</evidence>
<reference evidence="2 3" key="1">
    <citation type="journal article" date="2019" name="PLoS ONE">
        <title>Mycobacteriophage CRB2 defines a new subcluster in mycobacteriophage classification.</title>
        <authorList>
            <person name="Suarez C.A."/>
            <person name="Franceschelli J.J."/>
            <person name="Morbidoni H.R."/>
        </authorList>
    </citation>
    <scope>NUCLEOTIDE SEQUENCE [LARGE SCALE GENOMIC DNA]</scope>
</reference>
<evidence type="ECO:0000313" key="3">
    <source>
        <dbReference type="Proteomes" id="UP000292006"/>
    </source>
</evidence>
<sequence length="334" mass="34285">MPEGILATVDDGFATIDFVDPSLRGPALAQLVELGGAESIETITRSGPRRQYRVPEGNAREVGLLDDSEAHPRGAVDHSAEEAALTSEGGVRGAFTPGNAGVDTGAAAALKAANPNVNAGADAADWHTPTAEYTSANKFVGDTTVTEARAAAAPAFTGAGTSHGGGNATEVPTHRDLIDRVKAFEKANPKGEPRGEAQPHAPVQALNTGLKSQDSALADDPGARPDEGGQARSVYSSPQAVRSGKAPEGAESGQEAPGEAESTAGTSEAPAAPSEPQSGAQEVKEIPGDQYPEGEPTEDWRRPELDSYALDKKGLDTTELPNKKAVLKAISEAK</sequence>
<feature type="region of interest" description="Disordered" evidence="1">
    <location>
        <begin position="188"/>
        <end position="321"/>
    </location>
</feature>
<evidence type="ECO:0000256" key="1">
    <source>
        <dbReference type="SAM" id="MobiDB-lite"/>
    </source>
</evidence>